<dbReference type="OrthoDB" id="2652863at2"/>
<gene>
    <name evidence="2" type="ORF">SAMN06264849_10610</name>
</gene>
<protein>
    <recommendedName>
        <fullName evidence="4">DUF3784 domain-containing protein</fullName>
    </recommendedName>
</protein>
<proteinExistence type="predicted"/>
<dbReference type="InterPro" id="IPR017259">
    <property type="entry name" value="UCP037672"/>
</dbReference>
<feature type="transmembrane region" description="Helical" evidence="1">
    <location>
        <begin position="6"/>
        <end position="21"/>
    </location>
</feature>
<feature type="transmembrane region" description="Helical" evidence="1">
    <location>
        <begin position="72"/>
        <end position="90"/>
    </location>
</feature>
<organism evidence="2 3">
    <name type="scientific">Melghirimyces algeriensis</name>
    <dbReference type="NCBI Taxonomy" id="910412"/>
    <lineage>
        <taxon>Bacteria</taxon>
        <taxon>Bacillati</taxon>
        <taxon>Bacillota</taxon>
        <taxon>Bacilli</taxon>
        <taxon>Bacillales</taxon>
        <taxon>Thermoactinomycetaceae</taxon>
        <taxon>Melghirimyces</taxon>
    </lineage>
</organism>
<evidence type="ECO:0008006" key="4">
    <source>
        <dbReference type="Google" id="ProtNLM"/>
    </source>
</evidence>
<keyword evidence="1" id="KW-0472">Membrane</keyword>
<evidence type="ECO:0000256" key="1">
    <source>
        <dbReference type="SAM" id="Phobius"/>
    </source>
</evidence>
<keyword evidence="1" id="KW-1133">Transmembrane helix</keyword>
<dbReference type="RefSeq" id="WP_142505608.1">
    <property type="nucleotide sequence ID" value="NZ_FXTI01000006.1"/>
</dbReference>
<reference evidence="2 3" key="1">
    <citation type="submission" date="2017-05" db="EMBL/GenBank/DDBJ databases">
        <authorList>
            <person name="Varghese N."/>
            <person name="Submissions S."/>
        </authorList>
    </citation>
    <scope>NUCLEOTIDE SEQUENCE [LARGE SCALE GENOMIC DNA]</scope>
    <source>
        <strain evidence="2 3">DSM 45474</strain>
    </source>
</reference>
<accession>A0A521DFD9</accession>
<evidence type="ECO:0000313" key="2">
    <source>
        <dbReference type="EMBL" id="SMO69851.1"/>
    </source>
</evidence>
<dbReference type="Pfam" id="PF12650">
    <property type="entry name" value="DUF3784"/>
    <property type="match status" value="1"/>
</dbReference>
<keyword evidence="3" id="KW-1185">Reference proteome</keyword>
<dbReference type="AlphaFoldDB" id="A0A521DFD9"/>
<sequence>MDTHLALLGVLLLVLAYLVGIRKQTWLLTGFNQHRVKDKKRLAKITGSFLFFPLAILMLISSVIHYPYKSEILLTLMIGSVVIAISYVNSRMVE</sequence>
<dbReference type="EMBL" id="FXTI01000006">
    <property type="protein sequence ID" value="SMO69851.1"/>
    <property type="molecule type" value="Genomic_DNA"/>
</dbReference>
<feature type="transmembrane region" description="Helical" evidence="1">
    <location>
        <begin position="42"/>
        <end position="66"/>
    </location>
</feature>
<evidence type="ECO:0000313" key="3">
    <source>
        <dbReference type="Proteomes" id="UP000315636"/>
    </source>
</evidence>
<dbReference type="Proteomes" id="UP000315636">
    <property type="component" value="Unassembled WGS sequence"/>
</dbReference>
<keyword evidence="1" id="KW-0812">Transmembrane</keyword>
<name>A0A521DFD9_9BACL</name>